<dbReference type="Pfam" id="PF22091">
    <property type="entry name" value="DUF6941"/>
    <property type="match status" value="1"/>
</dbReference>
<comment type="caution">
    <text evidence="1">The sequence shown here is derived from an EMBL/GenBank/DDBJ whole genome shotgun (WGS) entry which is preliminary data.</text>
</comment>
<protein>
    <submittedName>
        <fullName evidence="1">Uncharacterized protein</fullName>
    </submittedName>
</protein>
<dbReference type="InterPro" id="IPR054221">
    <property type="entry name" value="DUF6941"/>
</dbReference>
<sequence>MPHITTFIYSEETKNTPNNKLNVINPLNVFRPAFVPGMFSFSVTFGVIGIDVTEKGHTVRIKFSSSDKRDEPIIDTEDLSLENIPSETATLPPNLRGIMGSLDFRNVVMRAEGEYFTEIFVDGDKLGEYPIYVLAGDQG</sequence>
<proteinExistence type="predicted"/>
<dbReference type="RefSeq" id="WP_259868589.1">
    <property type="nucleotide sequence ID" value="NZ_JAMQJZ010000004.1"/>
</dbReference>
<accession>A0A9X4AJ26</accession>
<keyword evidence="2" id="KW-1185">Reference proteome</keyword>
<evidence type="ECO:0000313" key="1">
    <source>
        <dbReference type="EMBL" id="MDC3420025.1"/>
    </source>
</evidence>
<dbReference type="Proteomes" id="UP001145072">
    <property type="component" value="Unassembled WGS sequence"/>
</dbReference>
<gene>
    <name evidence="1" type="ORF">NC661_06545</name>
</gene>
<dbReference type="EMBL" id="JAMQJZ010000004">
    <property type="protein sequence ID" value="MDC3420025.1"/>
    <property type="molecule type" value="Genomic_DNA"/>
</dbReference>
<reference evidence="1" key="1">
    <citation type="submission" date="2022-06" db="EMBL/GenBank/DDBJ databases">
        <title>Aquibacillus sp. a new bacterium isolated from soil saline samples.</title>
        <authorList>
            <person name="Galisteo C."/>
            <person name="De La Haba R."/>
            <person name="Sanchez-Porro C."/>
            <person name="Ventosa A."/>
        </authorList>
    </citation>
    <scope>NUCLEOTIDE SEQUENCE</scope>
    <source>
        <strain evidence="1">JCM 12387</strain>
    </source>
</reference>
<evidence type="ECO:0000313" key="2">
    <source>
        <dbReference type="Proteomes" id="UP001145072"/>
    </source>
</evidence>
<organism evidence="1 2">
    <name type="scientific">Aquibacillus koreensis</name>
    <dbReference type="NCBI Taxonomy" id="279446"/>
    <lineage>
        <taxon>Bacteria</taxon>
        <taxon>Bacillati</taxon>
        <taxon>Bacillota</taxon>
        <taxon>Bacilli</taxon>
        <taxon>Bacillales</taxon>
        <taxon>Bacillaceae</taxon>
        <taxon>Aquibacillus</taxon>
    </lineage>
</organism>
<dbReference type="AlphaFoldDB" id="A0A9X4AJ26"/>
<name>A0A9X4AJ26_9BACI</name>